<accession>A0A919JBD9</accession>
<comment type="caution">
    <text evidence="3">The sequence shown here is derived from an EMBL/GenBank/DDBJ whole genome shotgun (WGS) entry which is preliminary data.</text>
</comment>
<dbReference type="Proteomes" id="UP000598174">
    <property type="component" value="Unassembled WGS sequence"/>
</dbReference>
<keyword evidence="4" id="KW-1185">Reference proteome</keyword>
<keyword evidence="2" id="KW-0732">Signal</keyword>
<evidence type="ECO:0000313" key="4">
    <source>
        <dbReference type="Proteomes" id="UP000598174"/>
    </source>
</evidence>
<proteinExistence type="predicted"/>
<gene>
    <name evidence="3" type="ORF">Afe05nite_83830</name>
</gene>
<feature type="signal peptide" evidence="2">
    <location>
        <begin position="1"/>
        <end position="25"/>
    </location>
</feature>
<evidence type="ECO:0000313" key="3">
    <source>
        <dbReference type="EMBL" id="GIE16543.1"/>
    </source>
</evidence>
<reference evidence="3" key="1">
    <citation type="submission" date="2021-01" db="EMBL/GenBank/DDBJ databases">
        <title>Whole genome shotgun sequence of Actinoplanes ferrugineus NBRC 15555.</title>
        <authorList>
            <person name="Komaki H."/>
            <person name="Tamura T."/>
        </authorList>
    </citation>
    <scope>NUCLEOTIDE SEQUENCE</scope>
    <source>
        <strain evidence="3">NBRC 15555</strain>
    </source>
</reference>
<feature type="region of interest" description="Disordered" evidence="1">
    <location>
        <begin position="60"/>
        <end position="89"/>
    </location>
</feature>
<dbReference type="RefSeq" id="WP_203822879.1">
    <property type="nucleotide sequence ID" value="NZ_BAAABP010000053.1"/>
</dbReference>
<evidence type="ECO:0000256" key="1">
    <source>
        <dbReference type="SAM" id="MobiDB-lite"/>
    </source>
</evidence>
<protein>
    <submittedName>
        <fullName evidence="3">Uncharacterized protein</fullName>
    </submittedName>
</protein>
<evidence type="ECO:0000256" key="2">
    <source>
        <dbReference type="SAM" id="SignalP"/>
    </source>
</evidence>
<dbReference type="EMBL" id="BOMM01000090">
    <property type="protein sequence ID" value="GIE16543.1"/>
    <property type="molecule type" value="Genomic_DNA"/>
</dbReference>
<dbReference type="AlphaFoldDB" id="A0A919JBD9"/>
<feature type="chain" id="PRO_5037503202" evidence="2">
    <location>
        <begin position="26"/>
        <end position="89"/>
    </location>
</feature>
<name>A0A919JBD9_9ACTN</name>
<organism evidence="3 4">
    <name type="scientific">Paractinoplanes ferrugineus</name>
    <dbReference type="NCBI Taxonomy" id="113564"/>
    <lineage>
        <taxon>Bacteria</taxon>
        <taxon>Bacillati</taxon>
        <taxon>Actinomycetota</taxon>
        <taxon>Actinomycetes</taxon>
        <taxon>Micromonosporales</taxon>
        <taxon>Micromonosporaceae</taxon>
        <taxon>Paractinoplanes</taxon>
    </lineage>
</organism>
<sequence length="89" mass="9015">MRTPTTRRLLLRSLPVLLVAVLAIAGRAPQQISESGPAAAHAHGAADPELSDVVAERPVAAAPADRTDVLVTQHTAGVRGSRGPPAAAA</sequence>
<feature type="region of interest" description="Disordered" evidence="1">
    <location>
        <begin position="32"/>
        <end position="51"/>
    </location>
</feature>